<dbReference type="PANTHER" id="PTHR46577:SF2">
    <property type="entry name" value="TRANSCRIPTIONAL REGULATORY PROTEIN"/>
    <property type="match status" value="1"/>
</dbReference>
<dbReference type="Gene3D" id="3.40.640.10">
    <property type="entry name" value="Type I PLP-dependent aspartate aminotransferase-like (Major domain)"/>
    <property type="match status" value="1"/>
</dbReference>
<dbReference type="Gene3D" id="3.90.1150.10">
    <property type="entry name" value="Aspartate Aminotransferase, domain 1"/>
    <property type="match status" value="1"/>
</dbReference>
<dbReference type="InterPro" id="IPR000524">
    <property type="entry name" value="Tscrpt_reg_HTH_GntR"/>
</dbReference>
<dbReference type="GO" id="GO:0003677">
    <property type="term" value="F:DNA binding"/>
    <property type="evidence" value="ECO:0007669"/>
    <property type="project" value="UniProtKB-KW"/>
</dbReference>
<keyword evidence="5" id="KW-0804">Transcription</keyword>
<feature type="compositionally biased region" description="Polar residues" evidence="6">
    <location>
        <begin position="502"/>
        <end position="517"/>
    </location>
</feature>
<dbReference type="EMBL" id="JAUSRV010000005">
    <property type="protein sequence ID" value="MDP9971144.1"/>
    <property type="molecule type" value="Genomic_DNA"/>
</dbReference>
<dbReference type="Pfam" id="PF00392">
    <property type="entry name" value="GntR"/>
    <property type="match status" value="1"/>
</dbReference>
<dbReference type="Gene3D" id="1.10.10.10">
    <property type="entry name" value="Winged helix-like DNA-binding domain superfamily/Winged helix DNA-binding domain"/>
    <property type="match status" value="1"/>
</dbReference>
<protein>
    <submittedName>
        <fullName evidence="8">DNA-binding transcriptional MocR family regulator</fullName>
    </submittedName>
</protein>
<sequence>MDSLPLYRQLSAHYVDAIHTGSLKQGDKLPSLRSLMRLHGISLSTALQLCRTMESDGWVEARDRSGYFVRRPRRLAIAPMEEPPAGVPPDPAQYVGIHAKVSDFVARRRQLPEKLNFSIARGAPELYPAEALRNAMTRMLRQQPDMLTIAAPLKGHRQFREVLAQRSLRVGMAISPEDILVTNGCIEALNLALRAVAQPGDTVAVESPTFYGLLQVLESLGMRALEIPTSPQTGLSIEALELAIRTYDNIKAVVVVPHLQNPLGSVMPDAHKARLAQLCERHAIPLIEDDTYSELVDAPTPPRALKSWDTGGNVIHCASLHKILAPGLRLGWITAGRWHARVEMLKYAQTRNNEGLSQSGAGLFMATGAYDRHLRHLRTCLKTQREQTADAIAGYFPAGTRINLPPGGLQLWVELPERLSSSRVFDAALAERIVVAPGTLFSNSSRFDHYLRINCGWPYGEAVDTGLRRLGQIIETLMSRGDAGTAAAPLPMRPASPPVPIQSPQGRQLQSSSARAA</sequence>
<reference evidence="8" key="1">
    <citation type="submission" date="2023-07" db="EMBL/GenBank/DDBJ databases">
        <title>Sorghum-associated microbial communities from plants grown in Nebraska, USA.</title>
        <authorList>
            <person name="Schachtman D."/>
        </authorList>
    </citation>
    <scope>NUCLEOTIDE SEQUENCE</scope>
    <source>
        <strain evidence="8">DS3315</strain>
    </source>
</reference>
<dbReference type="InterPro" id="IPR036388">
    <property type="entry name" value="WH-like_DNA-bd_sf"/>
</dbReference>
<feature type="domain" description="HTH gntR-type" evidence="7">
    <location>
        <begin position="4"/>
        <end position="72"/>
    </location>
</feature>
<keyword evidence="4 8" id="KW-0238">DNA-binding</keyword>
<organism evidence="8 9">
    <name type="scientific">Variovorax paradoxus</name>
    <dbReference type="NCBI Taxonomy" id="34073"/>
    <lineage>
        <taxon>Bacteria</taxon>
        <taxon>Pseudomonadati</taxon>
        <taxon>Pseudomonadota</taxon>
        <taxon>Betaproteobacteria</taxon>
        <taxon>Burkholderiales</taxon>
        <taxon>Comamonadaceae</taxon>
        <taxon>Variovorax</taxon>
    </lineage>
</organism>
<dbReference type="RefSeq" id="WP_307593763.1">
    <property type="nucleotide sequence ID" value="NZ_CAXUQE020000001.1"/>
</dbReference>
<dbReference type="InterPro" id="IPR015422">
    <property type="entry name" value="PyrdxlP-dep_Trfase_small"/>
</dbReference>
<gene>
    <name evidence="8" type="ORF">J2W39_002378</name>
</gene>
<dbReference type="SMART" id="SM00345">
    <property type="entry name" value="HTH_GNTR"/>
    <property type="match status" value="1"/>
</dbReference>
<comment type="similarity">
    <text evidence="1">In the C-terminal section; belongs to the class-I pyridoxal-phosphate-dependent aminotransferase family.</text>
</comment>
<keyword evidence="3" id="KW-0805">Transcription regulation</keyword>
<evidence type="ECO:0000256" key="5">
    <source>
        <dbReference type="ARBA" id="ARBA00023163"/>
    </source>
</evidence>
<evidence type="ECO:0000256" key="1">
    <source>
        <dbReference type="ARBA" id="ARBA00005384"/>
    </source>
</evidence>
<keyword evidence="2" id="KW-0663">Pyridoxal phosphate</keyword>
<dbReference type="GO" id="GO:0003700">
    <property type="term" value="F:DNA-binding transcription factor activity"/>
    <property type="evidence" value="ECO:0007669"/>
    <property type="project" value="InterPro"/>
</dbReference>
<dbReference type="InterPro" id="IPR051446">
    <property type="entry name" value="HTH_trans_reg/aminotransferase"/>
</dbReference>
<dbReference type="AlphaFoldDB" id="A0AAW8EF70"/>
<dbReference type="CDD" id="cd00609">
    <property type="entry name" value="AAT_like"/>
    <property type="match status" value="1"/>
</dbReference>
<evidence type="ECO:0000313" key="8">
    <source>
        <dbReference type="EMBL" id="MDP9971144.1"/>
    </source>
</evidence>
<evidence type="ECO:0000256" key="2">
    <source>
        <dbReference type="ARBA" id="ARBA00022898"/>
    </source>
</evidence>
<comment type="caution">
    <text evidence="8">The sequence shown here is derived from an EMBL/GenBank/DDBJ whole genome shotgun (WGS) entry which is preliminary data.</text>
</comment>
<name>A0AAW8EF70_VARPD</name>
<feature type="compositionally biased region" description="Pro residues" evidence="6">
    <location>
        <begin position="491"/>
        <end position="501"/>
    </location>
</feature>
<dbReference type="PROSITE" id="PS50949">
    <property type="entry name" value="HTH_GNTR"/>
    <property type="match status" value="1"/>
</dbReference>
<dbReference type="SUPFAM" id="SSF53383">
    <property type="entry name" value="PLP-dependent transferases"/>
    <property type="match status" value="1"/>
</dbReference>
<dbReference type="Proteomes" id="UP001224845">
    <property type="component" value="Unassembled WGS sequence"/>
</dbReference>
<evidence type="ECO:0000259" key="7">
    <source>
        <dbReference type="PROSITE" id="PS50949"/>
    </source>
</evidence>
<dbReference type="Pfam" id="PF00155">
    <property type="entry name" value="Aminotran_1_2"/>
    <property type="match status" value="1"/>
</dbReference>
<proteinExistence type="inferred from homology"/>
<evidence type="ECO:0000256" key="4">
    <source>
        <dbReference type="ARBA" id="ARBA00023125"/>
    </source>
</evidence>
<feature type="region of interest" description="Disordered" evidence="6">
    <location>
        <begin position="484"/>
        <end position="517"/>
    </location>
</feature>
<dbReference type="GO" id="GO:0030170">
    <property type="term" value="F:pyridoxal phosphate binding"/>
    <property type="evidence" value="ECO:0007669"/>
    <property type="project" value="InterPro"/>
</dbReference>
<dbReference type="InterPro" id="IPR015421">
    <property type="entry name" value="PyrdxlP-dep_Trfase_major"/>
</dbReference>
<dbReference type="CDD" id="cd07377">
    <property type="entry name" value="WHTH_GntR"/>
    <property type="match status" value="1"/>
</dbReference>
<dbReference type="InterPro" id="IPR036390">
    <property type="entry name" value="WH_DNA-bd_sf"/>
</dbReference>
<dbReference type="InterPro" id="IPR015424">
    <property type="entry name" value="PyrdxlP-dep_Trfase"/>
</dbReference>
<accession>A0AAW8EF70</accession>
<dbReference type="InterPro" id="IPR004839">
    <property type="entry name" value="Aminotransferase_I/II_large"/>
</dbReference>
<evidence type="ECO:0000313" key="9">
    <source>
        <dbReference type="Proteomes" id="UP001224845"/>
    </source>
</evidence>
<evidence type="ECO:0000256" key="3">
    <source>
        <dbReference type="ARBA" id="ARBA00023015"/>
    </source>
</evidence>
<dbReference type="SUPFAM" id="SSF46785">
    <property type="entry name" value="Winged helix' DNA-binding domain"/>
    <property type="match status" value="1"/>
</dbReference>
<dbReference type="PANTHER" id="PTHR46577">
    <property type="entry name" value="HTH-TYPE TRANSCRIPTIONAL REGULATORY PROTEIN GABR"/>
    <property type="match status" value="1"/>
</dbReference>
<evidence type="ECO:0000256" key="6">
    <source>
        <dbReference type="SAM" id="MobiDB-lite"/>
    </source>
</evidence>